<dbReference type="AlphaFoldDB" id="A0A5B7DCM7"/>
<reference evidence="1 2" key="1">
    <citation type="submission" date="2019-05" db="EMBL/GenBank/DDBJ databases">
        <title>Another draft genome of Portunus trituberculatus and its Hox gene families provides insights of decapod evolution.</title>
        <authorList>
            <person name="Jeong J.-H."/>
            <person name="Song I."/>
            <person name="Kim S."/>
            <person name="Choi T."/>
            <person name="Kim D."/>
            <person name="Ryu S."/>
            <person name="Kim W."/>
        </authorList>
    </citation>
    <scope>NUCLEOTIDE SEQUENCE [LARGE SCALE GENOMIC DNA]</scope>
    <source>
        <tissue evidence="1">Muscle</tissue>
    </source>
</reference>
<evidence type="ECO:0000313" key="2">
    <source>
        <dbReference type="Proteomes" id="UP000324222"/>
    </source>
</evidence>
<comment type="caution">
    <text evidence="1">The sequence shown here is derived from an EMBL/GenBank/DDBJ whole genome shotgun (WGS) entry which is preliminary data.</text>
</comment>
<evidence type="ECO:0000313" key="1">
    <source>
        <dbReference type="EMBL" id="MPC18805.1"/>
    </source>
</evidence>
<name>A0A5B7DCM7_PORTR</name>
<dbReference type="Proteomes" id="UP000324222">
    <property type="component" value="Unassembled WGS sequence"/>
</dbReference>
<sequence length="187" mass="20396">MANGTMVSHSSSLQVGADLLETGSGQSTSSACKEVVPTSCHPVHKVIKILRCGRVIGTSFITSEKNFVRSFWSKSLVSSMSACQSVMMCCEVRAMCSVEADGSNSSSIFPRKGAFLLLRLSSPLNTSSAVLPSTAPPVSDRSGITRLSRFSSPGSRRRRFLTRRGSFSSTYKIKRHYMHLHRIARKT</sequence>
<proteinExistence type="predicted"/>
<gene>
    <name evidence="1" type="ORF">E2C01_011698</name>
</gene>
<accession>A0A5B7DCM7</accession>
<organism evidence="1 2">
    <name type="scientific">Portunus trituberculatus</name>
    <name type="common">Swimming crab</name>
    <name type="synonym">Neptunus trituberculatus</name>
    <dbReference type="NCBI Taxonomy" id="210409"/>
    <lineage>
        <taxon>Eukaryota</taxon>
        <taxon>Metazoa</taxon>
        <taxon>Ecdysozoa</taxon>
        <taxon>Arthropoda</taxon>
        <taxon>Crustacea</taxon>
        <taxon>Multicrustacea</taxon>
        <taxon>Malacostraca</taxon>
        <taxon>Eumalacostraca</taxon>
        <taxon>Eucarida</taxon>
        <taxon>Decapoda</taxon>
        <taxon>Pleocyemata</taxon>
        <taxon>Brachyura</taxon>
        <taxon>Eubrachyura</taxon>
        <taxon>Portunoidea</taxon>
        <taxon>Portunidae</taxon>
        <taxon>Portuninae</taxon>
        <taxon>Portunus</taxon>
    </lineage>
</organism>
<dbReference type="EMBL" id="VSRR010000712">
    <property type="protein sequence ID" value="MPC18805.1"/>
    <property type="molecule type" value="Genomic_DNA"/>
</dbReference>
<keyword evidence="2" id="KW-1185">Reference proteome</keyword>
<protein>
    <submittedName>
        <fullName evidence="1">Uncharacterized protein</fullName>
    </submittedName>
</protein>